<evidence type="ECO:0000313" key="2">
    <source>
        <dbReference type="EMBL" id="VDD77586.1"/>
    </source>
</evidence>
<feature type="compositionally biased region" description="Basic and acidic residues" evidence="1">
    <location>
        <begin position="193"/>
        <end position="206"/>
    </location>
</feature>
<dbReference type="AlphaFoldDB" id="A0A0R3U9J0"/>
<evidence type="ECO:0000313" key="4">
    <source>
        <dbReference type="WBParaSite" id="MCU_011271-RA"/>
    </source>
</evidence>
<evidence type="ECO:0000313" key="3">
    <source>
        <dbReference type="Proteomes" id="UP000267029"/>
    </source>
</evidence>
<proteinExistence type="predicted"/>
<protein>
    <submittedName>
        <fullName evidence="2 4">Uncharacterized protein</fullName>
    </submittedName>
</protein>
<evidence type="ECO:0000256" key="1">
    <source>
        <dbReference type="SAM" id="MobiDB-lite"/>
    </source>
</evidence>
<keyword evidence="3" id="KW-1185">Reference proteome</keyword>
<feature type="region of interest" description="Disordered" evidence="1">
    <location>
        <begin position="1"/>
        <end position="35"/>
    </location>
</feature>
<reference evidence="4" key="2">
    <citation type="submission" date="2019-11" db="UniProtKB">
        <authorList>
            <consortium name="WormBaseParasite"/>
        </authorList>
    </citation>
    <scope>IDENTIFICATION</scope>
</reference>
<dbReference type="Proteomes" id="UP000267029">
    <property type="component" value="Unassembled WGS sequence"/>
</dbReference>
<accession>A0A0R3U9J0</accession>
<feature type="region of interest" description="Disordered" evidence="1">
    <location>
        <begin position="182"/>
        <end position="206"/>
    </location>
</feature>
<sequence length="206" mass="22547">MESEGGQNERTSTTESTPSCSAVTVNDSCSNETTNTLETDKAMNEVTSKIEDTASWSDSTIRVIVTVGFALARVLTEFTLSIREEYLRNIRSLAEMGHDSGLCSDLDNARLDLSIRRESLATPTVGQQLQHDAQRQVPQAAIQANTFDSNTNPLMQSPRQQQVHLGEPPLAHVHDAKTQPMEISAANGSVDTSVKRERSKEARGVF</sequence>
<name>A0A0R3U9J0_MESCO</name>
<dbReference type="WBParaSite" id="MCU_011271-RA">
    <property type="protein sequence ID" value="MCU_011271-RA"/>
    <property type="gene ID" value="MCU_011271"/>
</dbReference>
<organism evidence="4">
    <name type="scientific">Mesocestoides corti</name>
    <name type="common">Flatworm</name>
    <dbReference type="NCBI Taxonomy" id="53468"/>
    <lineage>
        <taxon>Eukaryota</taxon>
        <taxon>Metazoa</taxon>
        <taxon>Spiralia</taxon>
        <taxon>Lophotrochozoa</taxon>
        <taxon>Platyhelminthes</taxon>
        <taxon>Cestoda</taxon>
        <taxon>Eucestoda</taxon>
        <taxon>Cyclophyllidea</taxon>
        <taxon>Mesocestoididae</taxon>
        <taxon>Mesocestoides</taxon>
    </lineage>
</organism>
<gene>
    <name evidence="2" type="ORF">MCOS_LOCUS3589</name>
</gene>
<dbReference type="EMBL" id="UXSR01000866">
    <property type="protein sequence ID" value="VDD77586.1"/>
    <property type="molecule type" value="Genomic_DNA"/>
</dbReference>
<reference evidence="2 3" key="1">
    <citation type="submission" date="2018-10" db="EMBL/GenBank/DDBJ databases">
        <authorList>
            <consortium name="Pathogen Informatics"/>
        </authorList>
    </citation>
    <scope>NUCLEOTIDE SEQUENCE [LARGE SCALE GENOMIC DNA]</scope>
</reference>